<keyword evidence="4" id="KW-1185">Reference proteome</keyword>
<dbReference type="Proteomes" id="UP000199052">
    <property type="component" value="Unassembled WGS sequence"/>
</dbReference>
<gene>
    <name evidence="1" type="ORF">FHR37_004686</name>
    <name evidence="2" type="ORF">SAMN05421678_10356</name>
</gene>
<sequence length="178" mass="19030">MSYFAAAFARSGDEWVASETDLDDVETVEDVVDAVRDVESDDEIVLVLVEEENWFGVVRVEGDEEPRVYVSDGAETLRSPVGEALVSELVEEHRLAAVVAGDVGAELPVVPATDLDEDEDEPVELPAEPIGEAGLLNDLGIRAEDLNRLAKAIGTSPAAAVTFLAERLGFAEALEAVH</sequence>
<dbReference type="AlphaFoldDB" id="A0A1I2MTU4"/>
<reference evidence="2 3" key="1">
    <citation type="submission" date="2016-10" db="EMBL/GenBank/DDBJ databases">
        <authorList>
            <person name="de Groot N.N."/>
        </authorList>
    </citation>
    <scope>NUCLEOTIDE SEQUENCE [LARGE SCALE GENOMIC DNA]</scope>
    <source>
        <strain evidence="2 3">CPCC 202808</strain>
    </source>
</reference>
<organism evidence="2 3">
    <name type="scientific">Actinopolymorpha cephalotaxi</name>
    <dbReference type="NCBI Taxonomy" id="504797"/>
    <lineage>
        <taxon>Bacteria</taxon>
        <taxon>Bacillati</taxon>
        <taxon>Actinomycetota</taxon>
        <taxon>Actinomycetes</taxon>
        <taxon>Propionibacteriales</taxon>
        <taxon>Actinopolymorphaceae</taxon>
        <taxon>Actinopolymorpha</taxon>
    </lineage>
</organism>
<evidence type="ECO:0000313" key="1">
    <source>
        <dbReference type="EMBL" id="NYH85835.1"/>
    </source>
</evidence>
<evidence type="ECO:0000313" key="3">
    <source>
        <dbReference type="Proteomes" id="UP000199052"/>
    </source>
</evidence>
<dbReference type="RefSeq" id="WP_175542389.1">
    <property type="nucleotide sequence ID" value="NZ_FOOI01000003.1"/>
</dbReference>
<dbReference type="EMBL" id="JACBZA010000001">
    <property type="protein sequence ID" value="NYH85835.1"/>
    <property type="molecule type" value="Genomic_DNA"/>
</dbReference>
<dbReference type="Proteomes" id="UP000533017">
    <property type="component" value="Unassembled WGS sequence"/>
</dbReference>
<dbReference type="EMBL" id="FOOI01000003">
    <property type="protein sequence ID" value="SFF94954.1"/>
    <property type="molecule type" value="Genomic_DNA"/>
</dbReference>
<name>A0A1I2MTU4_9ACTN</name>
<dbReference type="STRING" id="504797.SAMN05421678_10356"/>
<dbReference type="InterPro" id="IPR023869">
    <property type="entry name" value="tRNA_Adeno_NH3ase_assoc_put"/>
</dbReference>
<proteinExistence type="predicted"/>
<protein>
    <submittedName>
        <fullName evidence="1 2">tRNA adenosine deaminase-associated protein</fullName>
    </submittedName>
</protein>
<evidence type="ECO:0000313" key="4">
    <source>
        <dbReference type="Proteomes" id="UP000533017"/>
    </source>
</evidence>
<reference evidence="1 4" key="2">
    <citation type="submission" date="2020-07" db="EMBL/GenBank/DDBJ databases">
        <title>Sequencing the genomes of 1000 actinobacteria strains.</title>
        <authorList>
            <person name="Klenk H.-P."/>
        </authorList>
    </citation>
    <scope>NUCLEOTIDE SEQUENCE [LARGE SCALE GENOMIC DNA]</scope>
    <source>
        <strain evidence="1 4">DSM 45117</strain>
    </source>
</reference>
<accession>A0A1I2MTU4</accession>
<dbReference type="NCBIfam" id="TIGR03941">
    <property type="entry name" value="tRNA_deam_assoc"/>
    <property type="match status" value="1"/>
</dbReference>
<evidence type="ECO:0000313" key="2">
    <source>
        <dbReference type="EMBL" id="SFF94954.1"/>
    </source>
</evidence>